<gene>
    <name evidence="2" type="ORF">JJB09_06445</name>
</gene>
<organism evidence="2 3">
    <name type="scientific">Rhizobium setariae</name>
    <dbReference type="NCBI Taxonomy" id="2801340"/>
    <lineage>
        <taxon>Bacteria</taxon>
        <taxon>Pseudomonadati</taxon>
        <taxon>Pseudomonadota</taxon>
        <taxon>Alphaproteobacteria</taxon>
        <taxon>Hyphomicrobiales</taxon>
        <taxon>Rhizobiaceae</taxon>
        <taxon>Rhizobium/Agrobacterium group</taxon>
        <taxon>Rhizobium</taxon>
    </lineage>
</organism>
<dbReference type="Proteomes" id="UP000633219">
    <property type="component" value="Unassembled WGS sequence"/>
</dbReference>
<comment type="caution">
    <text evidence="2">The sequence shown here is derived from an EMBL/GenBank/DDBJ whole genome shotgun (WGS) entry which is preliminary data.</text>
</comment>
<name>A0A937CLH8_9HYPH</name>
<keyword evidence="3" id="KW-1185">Reference proteome</keyword>
<dbReference type="RefSeq" id="WP_201654873.1">
    <property type="nucleotide sequence ID" value="NZ_JAEQNC010000003.1"/>
</dbReference>
<evidence type="ECO:0000313" key="3">
    <source>
        <dbReference type="Proteomes" id="UP000633219"/>
    </source>
</evidence>
<keyword evidence="1" id="KW-0732">Signal</keyword>
<feature type="chain" id="PRO_5037209865" evidence="1">
    <location>
        <begin position="22"/>
        <end position="252"/>
    </location>
</feature>
<proteinExistence type="predicted"/>
<evidence type="ECO:0000256" key="1">
    <source>
        <dbReference type="SAM" id="SignalP"/>
    </source>
</evidence>
<protein>
    <submittedName>
        <fullName evidence="2">Uncharacterized protein</fullName>
    </submittedName>
</protein>
<accession>A0A937CLH8</accession>
<dbReference type="EMBL" id="JAEQNC010000003">
    <property type="protein sequence ID" value="MBL0371661.1"/>
    <property type="molecule type" value="Genomic_DNA"/>
</dbReference>
<sequence length="252" mass="27745">MGRRLIPTLVCLLLLSEEAAAGWYHVENYVGFLGPDPIHFSIQTYDSFGSGITAEGSYFYDAKRSPVVLYGKASGTKLELCEISDDSAFNRTIIIGSKAPIDTTQCPLSLDLDDSGATGTWSKGDKKYPVTLRKVAMLDDTGDGQIDGTVEIPFWAQTATHMFSGIYANTPAGICMERMQIINKSSTKIDQQIDFDSNDCNAGMLMTPIYLNVEKQANGDGDIVFVNFRDNRAGYTMDYVFDSATRKFVLKN</sequence>
<feature type="signal peptide" evidence="1">
    <location>
        <begin position="1"/>
        <end position="21"/>
    </location>
</feature>
<reference evidence="2" key="1">
    <citation type="submission" date="2021-01" db="EMBL/GenBank/DDBJ databases">
        <title>Rhizobium sp. strain KVB221 16S ribosomal RNA gene Genome sequencing and assembly.</title>
        <authorList>
            <person name="Kang M."/>
        </authorList>
    </citation>
    <scope>NUCLEOTIDE SEQUENCE</scope>
    <source>
        <strain evidence="2">KVB221</strain>
    </source>
</reference>
<dbReference type="AlphaFoldDB" id="A0A937CLH8"/>
<evidence type="ECO:0000313" key="2">
    <source>
        <dbReference type="EMBL" id="MBL0371661.1"/>
    </source>
</evidence>